<gene>
    <name evidence="2" type="ORF">GCM10010994_32070</name>
</gene>
<name>A0A916UF05_9HYPH</name>
<comment type="caution">
    <text evidence="2">The sequence shown here is derived from an EMBL/GenBank/DDBJ whole genome shotgun (WGS) entry which is preliminary data.</text>
</comment>
<feature type="signal peptide" evidence="1">
    <location>
        <begin position="1"/>
        <end position="24"/>
    </location>
</feature>
<evidence type="ECO:0000313" key="3">
    <source>
        <dbReference type="Proteomes" id="UP000637002"/>
    </source>
</evidence>
<reference evidence="2" key="1">
    <citation type="journal article" date="2014" name="Int. J. Syst. Evol. Microbiol.">
        <title>Complete genome sequence of Corynebacterium casei LMG S-19264T (=DSM 44701T), isolated from a smear-ripened cheese.</title>
        <authorList>
            <consortium name="US DOE Joint Genome Institute (JGI-PGF)"/>
            <person name="Walter F."/>
            <person name="Albersmeier A."/>
            <person name="Kalinowski J."/>
            <person name="Ruckert C."/>
        </authorList>
    </citation>
    <scope>NUCLEOTIDE SEQUENCE</scope>
    <source>
        <strain evidence="2">CGMCC 1.12919</strain>
    </source>
</reference>
<dbReference type="RefSeq" id="WP_188610171.1">
    <property type="nucleotide sequence ID" value="NZ_BMGG01000005.1"/>
</dbReference>
<proteinExistence type="predicted"/>
<keyword evidence="3" id="KW-1185">Reference proteome</keyword>
<evidence type="ECO:0000256" key="1">
    <source>
        <dbReference type="SAM" id="SignalP"/>
    </source>
</evidence>
<feature type="chain" id="PRO_5036881087" evidence="1">
    <location>
        <begin position="25"/>
        <end position="609"/>
    </location>
</feature>
<dbReference type="Proteomes" id="UP000637002">
    <property type="component" value="Unassembled WGS sequence"/>
</dbReference>
<keyword evidence="1" id="KW-0732">Signal</keyword>
<organism evidence="2 3">
    <name type="scientific">Chelatococcus reniformis</name>
    <dbReference type="NCBI Taxonomy" id="1494448"/>
    <lineage>
        <taxon>Bacteria</taxon>
        <taxon>Pseudomonadati</taxon>
        <taxon>Pseudomonadota</taxon>
        <taxon>Alphaproteobacteria</taxon>
        <taxon>Hyphomicrobiales</taxon>
        <taxon>Chelatococcaceae</taxon>
        <taxon>Chelatococcus</taxon>
    </lineage>
</organism>
<reference evidence="2" key="2">
    <citation type="submission" date="2020-09" db="EMBL/GenBank/DDBJ databases">
        <authorList>
            <person name="Sun Q."/>
            <person name="Zhou Y."/>
        </authorList>
    </citation>
    <scope>NUCLEOTIDE SEQUENCE</scope>
    <source>
        <strain evidence="2">CGMCC 1.12919</strain>
    </source>
</reference>
<dbReference type="EMBL" id="BMGG01000005">
    <property type="protein sequence ID" value="GGC71157.1"/>
    <property type="molecule type" value="Genomic_DNA"/>
</dbReference>
<protein>
    <submittedName>
        <fullName evidence="2">Uncharacterized protein</fullName>
    </submittedName>
</protein>
<evidence type="ECO:0000313" key="2">
    <source>
        <dbReference type="EMBL" id="GGC71157.1"/>
    </source>
</evidence>
<accession>A0A916UF05</accession>
<sequence>MTSKMCLRSVLFALPLLIPGHAFAESYGYIPSSSVYLGSGFSPLAPQTNYPACLKATGECQMGASGALACINEITDANGTSLGVSTTFKVKQIESKYDFFREVNIQASLSGSYGPFSGSASFSSYSLDDIKENSLTWVILAKSSYGSFALRNPTLQVGLNKLKVLDLVGKCGSNYVSSVDRGVIAAALFSVYNLDERHRRELQAKMSVGFSTAAIEADGKGSFSDVMKTALQYGTMTINVFTIGGEGAPGLSEAIKASPTDLKSIKEILANYVSKQDAAKSAIVSFRTTGLGKLIDRPDIDPDQSYFVYFLEDKNELRLKFLESAKRASFIIERKDDFDSGLVNLAQEVLDKIECEVKYIETAIQACRMSFEQTNAVLLDGDLEDDIAAGISQRYAMTKDSKSRRMEVCSTADAATKEVGGAMSAAPISAAPLKTFGWARSQINVPVRGAASIDECSIRTQNVQRRLTAMIESALASNAARGQKQRPKVCISGCEAEVDLALLSSAAKLPKLPFEVSYWFEPATASFPGATAGGLYITLKSARNVKMVRAYVDQEFAAFGARVHDGSSNLGLYFSSDELKDVSSSPVRLEVESTGGQIYTVDLPKLKPI</sequence>
<dbReference type="AlphaFoldDB" id="A0A916UF05"/>